<keyword evidence="9" id="KW-0576">Peroxisome</keyword>
<dbReference type="SUPFAM" id="SSF48179">
    <property type="entry name" value="6-phosphogluconate dehydrogenase C-terminal domain-like"/>
    <property type="match status" value="2"/>
</dbReference>
<dbReference type="Pfam" id="PF00725">
    <property type="entry name" value="3HCDH"/>
    <property type="match status" value="1"/>
</dbReference>
<dbReference type="AlphaFoldDB" id="A0A1M7F2W3"/>
<keyword evidence="5" id="KW-0442">Lipid degradation</keyword>
<dbReference type="Gene3D" id="1.10.1040.50">
    <property type="match status" value="1"/>
</dbReference>
<comment type="catalytic activity">
    <reaction evidence="13">
        <text>a (3S)-3-hydroxyacyl-CoA + NAD(+) = a 3-oxoacyl-CoA + NADH + H(+)</text>
        <dbReference type="Rhea" id="RHEA:22432"/>
        <dbReference type="ChEBI" id="CHEBI:15378"/>
        <dbReference type="ChEBI" id="CHEBI:57318"/>
        <dbReference type="ChEBI" id="CHEBI:57540"/>
        <dbReference type="ChEBI" id="CHEBI:57945"/>
        <dbReference type="ChEBI" id="CHEBI:90726"/>
        <dbReference type="EC" id="1.1.1.35"/>
    </reaction>
</comment>
<comment type="subunit">
    <text evidence="3">Monomer.</text>
</comment>
<evidence type="ECO:0000256" key="10">
    <source>
        <dbReference type="ARBA" id="ARBA00023235"/>
    </source>
</evidence>
<keyword evidence="17" id="KW-1185">Reference proteome</keyword>
<sequence>MTPEIHTELQDGVALIALDRPVANALAPGLRAELDAALRAAISDEAVRAIVLHGRGKVFSSGIDINEYDRPLSSPHLRDICTLIETAPKPVVAALHGAALGAGLELALAAHGRVIAKDTRLAVPDITLGLVPAGGATQRLPRLIGAQATLDFMLSGRVVSADDPAVAGLWDRLVESAPLPAALDLAREFADKGRWPRSSEQDRGFADPAAYQKSVAMVAERLNVADGVEADLLKCIEAAQLLPFERGLDLELALFEDRLSNPEAICRRHLFAATRRTAIMPELAQAGTVKPLSHVVMLGNDPVLAELAVSCLDFGQQVTLISATPEQTEQLSQRATRLYERAVRRGNIRPEDRDARLGRFSIAEGYEALSKADLIFDTDEITLPDQFPRPASEAIWAVIGGAERIARRTVEILHHERVLGVRLYRPAYRQRLVEVLVPDGCHAEAVAGLAGFFTLLRWTIVREAATGQSVGDRMQMVLLNAALALVDAGASPYEIDAAARSLGFASGPFENADAEGLREVQERLTADTGDDAVDRSATGLLANRIAAGATGKAAGKGVYLYPTGRDKEADRAVLAWIESRKSDPDGVVERLDLAAALQAALVNEAARIVTSKTVLRASDIDVLMVKGARFDPDRGGPLIQADLAGLFGLLKVMKLASPLAPDIWTPAPLVESMVKNGQGFFRRPVV</sequence>
<evidence type="ECO:0000259" key="14">
    <source>
        <dbReference type="Pfam" id="PF00725"/>
    </source>
</evidence>
<evidence type="ECO:0000313" key="17">
    <source>
        <dbReference type="Proteomes" id="UP000322545"/>
    </source>
</evidence>
<evidence type="ECO:0000256" key="6">
    <source>
        <dbReference type="ARBA" id="ARBA00023002"/>
    </source>
</evidence>
<keyword evidence="7" id="KW-0520">NAD</keyword>
<dbReference type="InterPro" id="IPR036291">
    <property type="entry name" value="NAD(P)-bd_dom_sf"/>
</dbReference>
<dbReference type="UniPathway" id="UPA00659"/>
<evidence type="ECO:0000256" key="5">
    <source>
        <dbReference type="ARBA" id="ARBA00022963"/>
    </source>
</evidence>
<keyword evidence="6" id="KW-0560">Oxidoreductase</keyword>
<dbReference type="InterPro" id="IPR001753">
    <property type="entry name" value="Enoyl-CoA_hydra/iso"/>
</dbReference>
<evidence type="ECO:0000256" key="4">
    <source>
        <dbReference type="ARBA" id="ARBA00022832"/>
    </source>
</evidence>
<dbReference type="SUPFAM" id="SSF51735">
    <property type="entry name" value="NAD(P)-binding Rossmann-fold domains"/>
    <property type="match status" value="1"/>
</dbReference>
<evidence type="ECO:0000256" key="3">
    <source>
        <dbReference type="ARBA" id="ARBA00011245"/>
    </source>
</evidence>
<protein>
    <submittedName>
        <fullName evidence="16">3-hydroxyacyl-CoA dehydrogenase</fullName>
    </submittedName>
</protein>
<dbReference type="Gene3D" id="3.90.226.10">
    <property type="entry name" value="2-enoyl-CoA Hydratase, Chain A, domain 1"/>
    <property type="match status" value="1"/>
</dbReference>
<dbReference type="GO" id="GO:0003857">
    <property type="term" value="F:(3S)-3-hydroxyacyl-CoA dehydrogenase (NAD+) activity"/>
    <property type="evidence" value="ECO:0007669"/>
    <property type="project" value="UniProtKB-EC"/>
</dbReference>
<name>A0A1M7F2W3_9RHOB</name>
<dbReference type="SUPFAM" id="SSF52096">
    <property type="entry name" value="ClpP/crotonase"/>
    <property type="match status" value="1"/>
</dbReference>
<keyword evidence="4" id="KW-0276">Fatty acid metabolism</keyword>
<feature type="domain" description="3-hydroxyacyl-CoA dehydrogenase C-terminal" evidence="14">
    <location>
        <begin position="470"/>
        <end position="561"/>
    </location>
</feature>
<keyword evidence="8" id="KW-0443">Lipid metabolism</keyword>
<evidence type="ECO:0000256" key="13">
    <source>
        <dbReference type="ARBA" id="ARBA00049556"/>
    </source>
</evidence>
<dbReference type="Pfam" id="PF00378">
    <property type="entry name" value="ECH_1"/>
    <property type="match status" value="1"/>
</dbReference>
<dbReference type="GO" id="GO:0006635">
    <property type="term" value="P:fatty acid beta-oxidation"/>
    <property type="evidence" value="ECO:0007669"/>
    <property type="project" value="UniProtKB-UniPathway"/>
</dbReference>
<reference evidence="16 17" key="1">
    <citation type="submission" date="2016-11" db="EMBL/GenBank/DDBJ databases">
        <authorList>
            <person name="Varghese N."/>
            <person name="Submissions S."/>
        </authorList>
    </citation>
    <scope>NUCLEOTIDE SEQUENCE [LARGE SCALE GENOMIC DNA]</scope>
    <source>
        <strain evidence="16 17">DSM 28249</strain>
    </source>
</reference>
<dbReference type="CDD" id="cd06558">
    <property type="entry name" value="crotonase-like"/>
    <property type="match status" value="1"/>
</dbReference>
<proteinExistence type="predicted"/>
<evidence type="ECO:0000256" key="12">
    <source>
        <dbReference type="ARBA" id="ARBA00023268"/>
    </source>
</evidence>
<dbReference type="Pfam" id="PF02737">
    <property type="entry name" value="3HCDH_N"/>
    <property type="match status" value="1"/>
</dbReference>
<dbReference type="Proteomes" id="UP000322545">
    <property type="component" value="Unassembled WGS sequence"/>
</dbReference>
<comment type="subcellular location">
    <subcellularLocation>
        <location evidence="1">Peroxisome</location>
    </subcellularLocation>
</comment>
<dbReference type="InterPro" id="IPR006108">
    <property type="entry name" value="3HC_DH_C"/>
</dbReference>
<gene>
    <name evidence="16" type="ORF">SAMN05443432_10421</name>
</gene>
<evidence type="ECO:0000313" key="16">
    <source>
        <dbReference type="EMBL" id="SHL98330.1"/>
    </source>
</evidence>
<feature type="domain" description="3-hydroxyacyl-CoA dehydrogenase NAD binding" evidence="15">
    <location>
        <begin position="305"/>
        <end position="376"/>
    </location>
</feature>
<organism evidence="16 17">
    <name type="scientific">Roseovarius litoreus</name>
    <dbReference type="NCBI Taxonomy" id="1155722"/>
    <lineage>
        <taxon>Bacteria</taxon>
        <taxon>Pseudomonadati</taxon>
        <taxon>Pseudomonadota</taxon>
        <taxon>Alphaproteobacteria</taxon>
        <taxon>Rhodobacterales</taxon>
        <taxon>Roseobacteraceae</taxon>
        <taxon>Roseovarius</taxon>
    </lineage>
</organism>
<comment type="pathway">
    <text evidence="2">Lipid metabolism; fatty acid beta-oxidation.</text>
</comment>
<evidence type="ECO:0000256" key="11">
    <source>
        <dbReference type="ARBA" id="ARBA00023239"/>
    </source>
</evidence>
<evidence type="ECO:0000256" key="9">
    <source>
        <dbReference type="ARBA" id="ARBA00023140"/>
    </source>
</evidence>
<dbReference type="PANTHER" id="PTHR23309:SF49">
    <property type="entry name" value="PEROXISOMAL BIFUNCTIONAL ENZYME"/>
    <property type="match status" value="1"/>
</dbReference>
<dbReference type="GO" id="GO:0070403">
    <property type="term" value="F:NAD+ binding"/>
    <property type="evidence" value="ECO:0007669"/>
    <property type="project" value="InterPro"/>
</dbReference>
<dbReference type="InterPro" id="IPR006176">
    <property type="entry name" value="3-OHacyl-CoA_DH_NAD-bd"/>
</dbReference>
<dbReference type="GO" id="GO:0004300">
    <property type="term" value="F:enoyl-CoA hydratase activity"/>
    <property type="evidence" value="ECO:0007669"/>
    <property type="project" value="UniProtKB-ARBA"/>
</dbReference>
<dbReference type="EMBL" id="FRCB01000004">
    <property type="protein sequence ID" value="SHL98330.1"/>
    <property type="molecule type" value="Genomic_DNA"/>
</dbReference>
<keyword evidence="12" id="KW-0511">Multifunctional enzyme</keyword>
<evidence type="ECO:0000256" key="1">
    <source>
        <dbReference type="ARBA" id="ARBA00004275"/>
    </source>
</evidence>
<dbReference type="Gene3D" id="3.40.50.720">
    <property type="entry name" value="NAD(P)-binding Rossmann-like Domain"/>
    <property type="match status" value="1"/>
</dbReference>
<dbReference type="PANTHER" id="PTHR23309">
    <property type="entry name" value="3-HYDROXYACYL-COA DEHYROGENASE"/>
    <property type="match status" value="1"/>
</dbReference>
<evidence type="ECO:0000259" key="15">
    <source>
        <dbReference type="Pfam" id="PF02737"/>
    </source>
</evidence>
<keyword evidence="11" id="KW-0456">Lyase</keyword>
<dbReference type="InterPro" id="IPR008927">
    <property type="entry name" value="6-PGluconate_DH-like_C_sf"/>
</dbReference>
<accession>A0A1M7F2W3</accession>
<evidence type="ECO:0000256" key="8">
    <source>
        <dbReference type="ARBA" id="ARBA00023098"/>
    </source>
</evidence>
<evidence type="ECO:0000256" key="7">
    <source>
        <dbReference type="ARBA" id="ARBA00023027"/>
    </source>
</evidence>
<keyword evidence="10" id="KW-0413">Isomerase</keyword>
<evidence type="ECO:0000256" key="2">
    <source>
        <dbReference type="ARBA" id="ARBA00005005"/>
    </source>
</evidence>
<dbReference type="GO" id="GO:0016853">
    <property type="term" value="F:isomerase activity"/>
    <property type="evidence" value="ECO:0007669"/>
    <property type="project" value="UniProtKB-KW"/>
</dbReference>
<dbReference type="InterPro" id="IPR029045">
    <property type="entry name" value="ClpP/crotonase-like_dom_sf"/>
</dbReference>